<evidence type="ECO:0000313" key="3">
    <source>
        <dbReference type="EMBL" id="KAA6370864.1"/>
    </source>
</evidence>
<keyword evidence="1" id="KW-0863">Zinc-finger</keyword>
<feature type="domain" description="RING-type" evidence="2">
    <location>
        <begin position="26"/>
        <end position="68"/>
    </location>
</feature>
<protein>
    <recommendedName>
        <fullName evidence="2">RING-type domain-containing protein</fullName>
    </recommendedName>
</protein>
<dbReference type="EMBL" id="SNRW01014987">
    <property type="protein sequence ID" value="KAA6370864.1"/>
    <property type="molecule type" value="Genomic_DNA"/>
</dbReference>
<dbReference type="SMART" id="SM00184">
    <property type="entry name" value="RING"/>
    <property type="match status" value="1"/>
</dbReference>
<organism evidence="3 4">
    <name type="scientific">Streblomastix strix</name>
    <dbReference type="NCBI Taxonomy" id="222440"/>
    <lineage>
        <taxon>Eukaryota</taxon>
        <taxon>Metamonada</taxon>
        <taxon>Preaxostyla</taxon>
        <taxon>Oxymonadida</taxon>
        <taxon>Streblomastigidae</taxon>
        <taxon>Streblomastix</taxon>
    </lineage>
</organism>
<keyword evidence="1" id="KW-0479">Metal-binding</keyword>
<dbReference type="Proteomes" id="UP000324800">
    <property type="component" value="Unassembled WGS sequence"/>
</dbReference>
<gene>
    <name evidence="3" type="ORF">EZS28_033609</name>
</gene>
<comment type="caution">
    <text evidence="3">The sequence shown here is derived from an EMBL/GenBank/DDBJ whole genome shotgun (WGS) entry which is preliminary data.</text>
</comment>
<reference evidence="3 4" key="1">
    <citation type="submission" date="2019-03" db="EMBL/GenBank/DDBJ databases">
        <title>Single cell metagenomics reveals metabolic interactions within the superorganism composed of flagellate Streblomastix strix and complex community of Bacteroidetes bacteria on its surface.</title>
        <authorList>
            <person name="Treitli S.C."/>
            <person name="Kolisko M."/>
            <person name="Husnik F."/>
            <person name="Keeling P."/>
            <person name="Hampl V."/>
        </authorList>
    </citation>
    <scope>NUCLEOTIDE SEQUENCE [LARGE SCALE GENOMIC DNA]</scope>
    <source>
        <strain evidence="3">ST1C</strain>
    </source>
</reference>
<dbReference type="GO" id="GO:0008270">
    <property type="term" value="F:zinc ion binding"/>
    <property type="evidence" value="ECO:0007669"/>
    <property type="project" value="UniProtKB-KW"/>
</dbReference>
<dbReference type="Pfam" id="PF13639">
    <property type="entry name" value="zf-RING_2"/>
    <property type="match status" value="1"/>
</dbReference>
<dbReference type="PROSITE" id="PS50089">
    <property type="entry name" value="ZF_RING_2"/>
    <property type="match status" value="1"/>
</dbReference>
<keyword evidence="1" id="KW-0862">Zinc</keyword>
<evidence type="ECO:0000313" key="4">
    <source>
        <dbReference type="Proteomes" id="UP000324800"/>
    </source>
</evidence>
<dbReference type="CDD" id="cd16448">
    <property type="entry name" value="RING-H2"/>
    <property type="match status" value="1"/>
</dbReference>
<dbReference type="OrthoDB" id="411372at2759"/>
<sequence>MSKTNEHTIKEEEIEKTVIIPLAHSCALCHKYKNGEENKTVLMKCGHSFHACCSKNWKDRGLKCPHCKKDIVEMEIIKKLSLVQISEKKMQFDSESSEEKESS</sequence>
<dbReference type="InterPro" id="IPR001841">
    <property type="entry name" value="Znf_RING"/>
</dbReference>
<dbReference type="AlphaFoldDB" id="A0A5J4UKZ7"/>
<evidence type="ECO:0000256" key="1">
    <source>
        <dbReference type="PROSITE-ProRule" id="PRU00175"/>
    </source>
</evidence>
<dbReference type="Gene3D" id="3.30.40.10">
    <property type="entry name" value="Zinc/RING finger domain, C3HC4 (zinc finger)"/>
    <property type="match status" value="1"/>
</dbReference>
<accession>A0A5J4UKZ7</accession>
<evidence type="ECO:0000259" key="2">
    <source>
        <dbReference type="PROSITE" id="PS50089"/>
    </source>
</evidence>
<dbReference type="SUPFAM" id="SSF57850">
    <property type="entry name" value="RING/U-box"/>
    <property type="match status" value="1"/>
</dbReference>
<dbReference type="InterPro" id="IPR013083">
    <property type="entry name" value="Znf_RING/FYVE/PHD"/>
</dbReference>
<proteinExistence type="predicted"/>
<name>A0A5J4UKZ7_9EUKA</name>